<evidence type="ECO:0000259" key="3">
    <source>
        <dbReference type="PROSITE" id="PS51186"/>
    </source>
</evidence>
<dbReference type="Gene3D" id="3.40.630.30">
    <property type="match status" value="1"/>
</dbReference>
<dbReference type="InterPro" id="IPR000182">
    <property type="entry name" value="GNAT_dom"/>
</dbReference>
<evidence type="ECO:0000313" key="4">
    <source>
        <dbReference type="EMBL" id="GAA3557306.1"/>
    </source>
</evidence>
<evidence type="ECO:0000313" key="5">
    <source>
        <dbReference type="Proteomes" id="UP001500689"/>
    </source>
</evidence>
<dbReference type="CDD" id="cd04301">
    <property type="entry name" value="NAT_SF"/>
    <property type="match status" value="1"/>
</dbReference>
<keyword evidence="2" id="KW-0012">Acyltransferase</keyword>
<keyword evidence="1" id="KW-0808">Transferase</keyword>
<sequence length="165" mass="18175">MASSTSAAPQIVSCTSDHDAEAFRRINEEWISRLFTLTDEDRALLNDPRGQIIDPGGDVLIARRDNGTILGCVALVRYPDDVLELSKMGVTPAAQGHGVGRRLVTAAIRRARELRARRLFLGTNSKLGPAIHLYQDAGFTRITRDQLPVADYYARADILMELALT</sequence>
<comment type="caution">
    <text evidence="4">The sequence shown here is derived from an EMBL/GenBank/DDBJ whole genome shotgun (WGS) entry which is preliminary data.</text>
</comment>
<dbReference type="SUPFAM" id="SSF55729">
    <property type="entry name" value="Acyl-CoA N-acyltransferases (Nat)"/>
    <property type="match status" value="1"/>
</dbReference>
<gene>
    <name evidence="4" type="ORF">GCM10022222_46140</name>
</gene>
<keyword evidence="5" id="KW-1185">Reference proteome</keyword>
<dbReference type="PANTHER" id="PTHR43877">
    <property type="entry name" value="AMINOALKYLPHOSPHONATE N-ACETYLTRANSFERASE-RELATED-RELATED"/>
    <property type="match status" value="1"/>
</dbReference>
<name>A0ABP6WY45_9PSEU</name>
<protein>
    <recommendedName>
        <fullName evidence="3">N-acetyltransferase domain-containing protein</fullName>
    </recommendedName>
</protein>
<organism evidence="4 5">
    <name type="scientific">Amycolatopsis ultiminotia</name>
    <dbReference type="NCBI Taxonomy" id="543629"/>
    <lineage>
        <taxon>Bacteria</taxon>
        <taxon>Bacillati</taxon>
        <taxon>Actinomycetota</taxon>
        <taxon>Actinomycetes</taxon>
        <taxon>Pseudonocardiales</taxon>
        <taxon>Pseudonocardiaceae</taxon>
        <taxon>Amycolatopsis</taxon>
    </lineage>
</organism>
<dbReference type="Pfam" id="PF00583">
    <property type="entry name" value="Acetyltransf_1"/>
    <property type="match status" value="1"/>
</dbReference>
<dbReference type="RefSeq" id="WP_344863132.1">
    <property type="nucleotide sequence ID" value="NZ_BAAAZN010000010.1"/>
</dbReference>
<dbReference type="PROSITE" id="PS51186">
    <property type="entry name" value="GNAT"/>
    <property type="match status" value="1"/>
</dbReference>
<dbReference type="EMBL" id="BAAAZN010000010">
    <property type="protein sequence ID" value="GAA3557306.1"/>
    <property type="molecule type" value="Genomic_DNA"/>
</dbReference>
<dbReference type="InterPro" id="IPR016181">
    <property type="entry name" value="Acyl_CoA_acyltransferase"/>
</dbReference>
<proteinExistence type="predicted"/>
<reference evidence="5" key="1">
    <citation type="journal article" date="2019" name="Int. J. Syst. Evol. Microbiol.">
        <title>The Global Catalogue of Microorganisms (GCM) 10K type strain sequencing project: providing services to taxonomists for standard genome sequencing and annotation.</title>
        <authorList>
            <consortium name="The Broad Institute Genomics Platform"/>
            <consortium name="The Broad Institute Genome Sequencing Center for Infectious Disease"/>
            <person name="Wu L."/>
            <person name="Ma J."/>
        </authorList>
    </citation>
    <scope>NUCLEOTIDE SEQUENCE [LARGE SCALE GENOMIC DNA]</scope>
    <source>
        <strain evidence="5">JCM 16898</strain>
    </source>
</reference>
<dbReference type="InterPro" id="IPR050832">
    <property type="entry name" value="Bact_Acetyltransf"/>
</dbReference>
<accession>A0ABP6WY45</accession>
<feature type="domain" description="N-acetyltransferase" evidence="3">
    <location>
        <begin position="21"/>
        <end position="165"/>
    </location>
</feature>
<dbReference type="Proteomes" id="UP001500689">
    <property type="component" value="Unassembled WGS sequence"/>
</dbReference>
<dbReference type="PANTHER" id="PTHR43877:SF2">
    <property type="entry name" value="AMINOALKYLPHOSPHONATE N-ACETYLTRANSFERASE-RELATED"/>
    <property type="match status" value="1"/>
</dbReference>
<evidence type="ECO:0000256" key="2">
    <source>
        <dbReference type="ARBA" id="ARBA00023315"/>
    </source>
</evidence>
<evidence type="ECO:0000256" key="1">
    <source>
        <dbReference type="ARBA" id="ARBA00022679"/>
    </source>
</evidence>